<evidence type="ECO:0000313" key="2">
    <source>
        <dbReference type="EMBL" id="MDA4847419.1"/>
    </source>
</evidence>
<dbReference type="InterPro" id="IPR010753">
    <property type="entry name" value="DUF1330"/>
</dbReference>
<dbReference type="PANTHER" id="PTHR41521">
    <property type="match status" value="1"/>
</dbReference>
<dbReference type="SUPFAM" id="SSF54909">
    <property type="entry name" value="Dimeric alpha+beta barrel"/>
    <property type="match status" value="1"/>
</dbReference>
<keyword evidence="3" id="KW-1185">Reference proteome</keyword>
<dbReference type="InterPro" id="IPR011008">
    <property type="entry name" value="Dimeric_a/b-barrel"/>
</dbReference>
<dbReference type="Pfam" id="PF07045">
    <property type="entry name" value="DUF1330"/>
    <property type="match status" value="1"/>
</dbReference>
<proteinExistence type="predicted"/>
<evidence type="ECO:0000313" key="3">
    <source>
        <dbReference type="Proteomes" id="UP001148313"/>
    </source>
</evidence>
<name>A0ABT4VS47_9HYPH</name>
<dbReference type="Proteomes" id="UP001148313">
    <property type="component" value="Unassembled WGS sequence"/>
</dbReference>
<dbReference type="Gene3D" id="3.30.70.100">
    <property type="match status" value="1"/>
</dbReference>
<accession>A0ABT4VS47</accession>
<sequence length="96" mass="10645">MTAYIVGRMTIHKRDWMDEYFSKVPAVIEAHGGTFLVKGGAPQTLEGDEIAPDAAFMLKFPSREAALGFWNSDRFAPLVRLRQAGSTLQAQLYLGL</sequence>
<protein>
    <submittedName>
        <fullName evidence="2">DUF1330 domain-containing protein</fullName>
    </submittedName>
</protein>
<organism evidence="2 3">
    <name type="scientific">Hoeflea poritis</name>
    <dbReference type="NCBI Taxonomy" id="2993659"/>
    <lineage>
        <taxon>Bacteria</taxon>
        <taxon>Pseudomonadati</taxon>
        <taxon>Pseudomonadota</taxon>
        <taxon>Alphaproteobacteria</taxon>
        <taxon>Hyphomicrobiales</taxon>
        <taxon>Rhizobiaceae</taxon>
        <taxon>Hoeflea</taxon>
    </lineage>
</organism>
<comment type="caution">
    <text evidence="2">The sequence shown here is derived from an EMBL/GenBank/DDBJ whole genome shotgun (WGS) entry which is preliminary data.</text>
</comment>
<reference evidence="2" key="1">
    <citation type="submission" date="2022-11" db="EMBL/GenBank/DDBJ databases">
        <title>Hoeflea poritis sp. nov., isolated from scleractinian coral Porites lutea.</title>
        <authorList>
            <person name="Zhang G."/>
            <person name="Wei Q."/>
            <person name="Cai L."/>
        </authorList>
    </citation>
    <scope>NUCLEOTIDE SEQUENCE</scope>
    <source>
        <strain evidence="2">E7-10</strain>
    </source>
</reference>
<evidence type="ECO:0000259" key="1">
    <source>
        <dbReference type="Pfam" id="PF07045"/>
    </source>
</evidence>
<dbReference type="PANTHER" id="PTHR41521:SF4">
    <property type="entry name" value="BLR0684 PROTEIN"/>
    <property type="match status" value="1"/>
</dbReference>
<dbReference type="EMBL" id="JAPJZH010000012">
    <property type="protein sequence ID" value="MDA4847419.1"/>
    <property type="molecule type" value="Genomic_DNA"/>
</dbReference>
<feature type="domain" description="DUF1330" evidence="1">
    <location>
        <begin position="2"/>
        <end position="91"/>
    </location>
</feature>
<dbReference type="RefSeq" id="WP_271091240.1">
    <property type="nucleotide sequence ID" value="NZ_JAPJZH010000012.1"/>
</dbReference>
<gene>
    <name evidence="2" type="ORF">OOZ53_18805</name>
</gene>